<accession>A0A2G3DU76</accession>
<keyword evidence="2" id="KW-0808">Transferase</keyword>
<dbReference type="RefSeq" id="WP_099392275.1">
    <property type="nucleotide sequence ID" value="NZ_PDYF01000023.1"/>
</dbReference>
<dbReference type="GO" id="GO:0016740">
    <property type="term" value="F:transferase activity"/>
    <property type="evidence" value="ECO:0007669"/>
    <property type="project" value="UniProtKB-KW"/>
</dbReference>
<comment type="caution">
    <text evidence="2">The sequence shown here is derived from an EMBL/GenBank/DDBJ whole genome shotgun (WGS) entry which is preliminary data.</text>
</comment>
<dbReference type="InterPro" id="IPR002376">
    <property type="entry name" value="Formyl_transf_N"/>
</dbReference>
<dbReference type="AlphaFoldDB" id="A0A2G3DU76"/>
<dbReference type="Pfam" id="PF00551">
    <property type="entry name" value="Formyl_trans_N"/>
    <property type="match status" value="1"/>
</dbReference>
<protein>
    <submittedName>
        <fullName evidence="2">Methionyl-tRNA formyltransferase</fullName>
    </submittedName>
</protein>
<dbReference type="InterPro" id="IPR036477">
    <property type="entry name" value="Formyl_transf_N_sf"/>
</dbReference>
<sequence>MKITVFTSNQPRHLSLIRRLSEVADVVYAIEEGTTVFPGEVKDRYDNSPVMKEYFERVRQAEEKVFGKVGFLPRNVRQLCLKAGDLKYMSIADLDEALHSDVYLVFGAGFIKGDLIHFLEKNKAINIHMGVSPYFRGASCNFWAAYDGYPEFVGATIHMLSEELDAGDMLYHALPKPQNVDLFELGMIAVRVAHDSVVERIRDGSLFLIQGQKQDSAAEIRYSRNKEFDDVVAKDYLSNRMTSEEVEKKLCQRDLSLLKDPYIG</sequence>
<dbReference type="Gene3D" id="3.40.50.170">
    <property type="entry name" value="Formyl transferase, N-terminal domain"/>
    <property type="match status" value="1"/>
</dbReference>
<name>A0A2G3DU76_9FIRM</name>
<proteinExistence type="predicted"/>
<evidence type="ECO:0000313" key="3">
    <source>
        <dbReference type="Proteomes" id="UP000225889"/>
    </source>
</evidence>
<reference evidence="2 3" key="2">
    <citation type="submission" date="2017-10" db="EMBL/GenBank/DDBJ databases">
        <authorList>
            <person name="Banno H."/>
            <person name="Chua N.-H."/>
        </authorList>
    </citation>
    <scope>NUCLEOTIDE SEQUENCE [LARGE SCALE GENOMIC DNA]</scope>
    <source>
        <strain evidence="2 3">JK626</strain>
    </source>
</reference>
<dbReference type="SUPFAM" id="SSF53328">
    <property type="entry name" value="Formyltransferase"/>
    <property type="match status" value="1"/>
</dbReference>
<evidence type="ECO:0000313" key="2">
    <source>
        <dbReference type="EMBL" id="PHU34440.1"/>
    </source>
</evidence>
<dbReference type="Proteomes" id="UP000225889">
    <property type="component" value="Unassembled WGS sequence"/>
</dbReference>
<dbReference type="EMBL" id="PDYF01000023">
    <property type="protein sequence ID" value="PHU34440.1"/>
    <property type="molecule type" value="Genomic_DNA"/>
</dbReference>
<evidence type="ECO:0000259" key="1">
    <source>
        <dbReference type="Pfam" id="PF00551"/>
    </source>
</evidence>
<reference evidence="2 3" key="1">
    <citation type="submission" date="2017-10" db="EMBL/GenBank/DDBJ databases">
        <title>Resolving the taxonomy of Roseburia spp., Eubacterium rectale and Agathobacter spp. through phylogenomic analysis.</title>
        <authorList>
            <person name="Sheridan P.O."/>
            <person name="Walker A.W."/>
            <person name="Duncan S.H."/>
            <person name="Scott K.P."/>
            <person name="Toole P.W.O."/>
            <person name="Luis P."/>
            <person name="Flint H.J."/>
        </authorList>
    </citation>
    <scope>NUCLEOTIDE SEQUENCE [LARGE SCALE GENOMIC DNA]</scope>
    <source>
        <strain evidence="2 3">JK626</strain>
    </source>
</reference>
<gene>
    <name evidence="2" type="ORF">CSX01_10010</name>
</gene>
<organism evidence="2 3">
    <name type="scientific">Pseudobutyrivibrio ruminis</name>
    <dbReference type="NCBI Taxonomy" id="46206"/>
    <lineage>
        <taxon>Bacteria</taxon>
        <taxon>Bacillati</taxon>
        <taxon>Bacillota</taxon>
        <taxon>Clostridia</taxon>
        <taxon>Lachnospirales</taxon>
        <taxon>Lachnospiraceae</taxon>
        <taxon>Pseudobutyrivibrio</taxon>
    </lineage>
</organism>
<feature type="domain" description="Formyl transferase N-terminal" evidence="1">
    <location>
        <begin position="110"/>
        <end position="172"/>
    </location>
</feature>